<dbReference type="Pfam" id="PF13411">
    <property type="entry name" value="MerR_1"/>
    <property type="match status" value="1"/>
</dbReference>
<dbReference type="Gene3D" id="1.10.1660.10">
    <property type="match status" value="1"/>
</dbReference>
<name>A0ABP8WNA3_9MICO</name>
<feature type="domain" description="HTH merR-type" evidence="2">
    <location>
        <begin position="1"/>
        <end position="69"/>
    </location>
</feature>
<proteinExistence type="predicted"/>
<evidence type="ECO:0000313" key="3">
    <source>
        <dbReference type="EMBL" id="GAA4692632.1"/>
    </source>
</evidence>
<reference evidence="4" key="1">
    <citation type="journal article" date="2019" name="Int. J. Syst. Evol. Microbiol.">
        <title>The Global Catalogue of Microorganisms (GCM) 10K type strain sequencing project: providing services to taxonomists for standard genome sequencing and annotation.</title>
        <authorList>
            <consortium name="The Broad Institute Genomics Platform"/>
            <consortium name="The Broad Institute Genome Sequencing Center for Infectious Disease"/>
            <person name="Wu L."/>
            <person name="Ma J."/>
        </authorList>
    </citation>
    <scope>NUCLEOTIDE SEQUENCE [LARGE SCALE GENOMIC DNA]</scope>
    <source>
        <strain evidence="4">JCM 17975</strain>
    </source>
</reference>
<dbReference type="SUPFAM" id="SSF46955">
    <property type="entry name" value="Putative DNA-binding domain"/>
    <property type="match status" value="1"/>
</dbReference>
<evidence type="ECO:0000313" key="4">
    <source>
        <dbReference type="Proteomes" id="UP001500843"/>
    </source>
</evidence>
<protein>
    <submittedName>
        <fullName evidence="3">MerR family transcriptional regulator</fullName>
    </submittedName>
</protein>
<accession>A0ABP8WNA3</accession>
<dbReference type="InterPro" id="IPR009061">
    <property type="entry name" value="DNA-bd_dom_put_sf"/>
</dbReference>
<dbReference type="CDD" id="cd00592">
    <property type="entry name" value="HTH_MerR-like"/>
    <property type="match status" value="1"/>
</dbReference>
<dbReference type="PRINTS" id="PR00040">
    <property type="entry name" value="HTHMERR"/>
</dbReference>
<comment type="caution">
    <text evidence="3">The sequence shown here is derived from an EMBL/GenBank/DDBJ whole genome shotgun (WGS) entry which is preliminary data.</text>
</comment>
<dbReference type="SMART" id="SM00422">
    <property type="entry name" value="HTH_MERR"/>
    <property type="match status" value="1"/>
</dbReference>
<evidence type="ECO:0000256" key="1">
    <source>
        <dbReference type="ARBA" id="ARBA00023125"/>
    </source>
</evidence>
<dbReference type="PANTHER" id="PTHR30204:SF93">
    <property type="entry name" value="HTH MERR-TYPE DOMAIN-CONTAINING PROTEIN"/>
    <property type="match status" value="1"/>
</dbReference>
<organism evidence="3 4">
    <name type="scientific">Promicromonospora umidemergens</name>
    <dbReference type="NCBI Taxonomy" id="629679"/>
    <lineage>
        <taxon>Bacteria</taxon>
        <taxon>Bacillati</taxon>
        <taxon>Actinomycetota</taxon>
        <taxon>Actinomycetes</taxon>
        <taxon>Micrococcales</taxon>
        <taxon>Promicromonosporaceae</taxon>
        <taxon>Promicromonospora</taxon>
    </lineage>
</organism>
<evidence type="ECO:0000259" key="2">
    <source>
        <dbReference type="PROSITE" id="PS50937"/>
    </source>
</evidence>
<dbReference type="RefSeq" id="WP_253869912.1">
    <property type="nucleotide sequence ID" value="NZ_BAABHM010000006.1"/>
</dbReference>
<dbReference type="PROSITE" id="PS50937">
    <property type="entry name" value="HTH_MERR_2"/>
    <property type="match status" value="1"/>
</dbReference>
<dbReference type="InterPro" id="IPR000551">
    <property type="entry name" value="MerR-type_HTH_dom"/>
</dbReference>
<gene>
    <name evidence="3" type="ORF">GCM10023198_09780</name>
</gene>
<dbReference type="InterPro" id="IPR047057">
    <property type="entry name" value="MerR_fam"/>
</dbReference>
<dbReference type="Proteomes" id="UP001500843">
    <property type="component" value="Unassembled WGS sequence"/>
</dbReference>
<keyword evidence="1" id="KW-0238">DNA-binding</keyword>
<dbReference type="EMBL" id="BAABHM010000006">
    <property type="protein sequence ID" value="GAA4692632.1"/>
    <property type="molecule type" value="Genomic_DNA"/>
</dbReference>
<keyword evidence="4" id="KW-1185">Reference proteome</keyword>
<sequence>MRSGELARLAGVTVRALRHYHEVGVLAEPRRDSNDYRDYDLHDLVRLLRIKRLAAVGIPLERMPDLLDDAPGDTGALLDELDAELAGQIDRLTSQRALIAHLREHRVAPDLPPELAPFVAMFAAADLPPELMRFDRDQTVLLAHLVGEAAMPHLTRFYRRISDPTMVPLVSAVVGRFSRLGADSTDQEISSVVDSFTTTFHGLVTEFAEQDLLDLGSSADLVSEHTADLLNEQQLQALAQIEARFAAP</sequence>
<dbReference type="PANTHER" id="PTHR30204">
    <property type="entry name" value="REDOX-CYCLING DRUG-SENSING TRANSCRIPTIONAL ACTIVATOR SOXR"/>
    <property type="match status" value="1"/>
</dbReference>